<dbReference type="PANTHER" id="PTHR14374:SF0">
    <property type="entry name" value="TRAFFICKING PROTEIN PARTICLE COMPLEX SUBUNIT 11"/>
    <property type="match status" value="1"/>
</dbReference>
<evidence type="ECO:0000313" key="3">
    <source>
        <dbReference type="Proteomes" id="UP001195914"/>
    </source>
</evidence>
<evidence type="ECO:0000313" key="2">
    <source>
        <dbReference type="EMBL" id="KAK1932635.1"/>
    </source>
</evidence>
<evidence type="ECO:0000256" key="1">
    <source>
        <dbReference type="SAM" id="MobiDB-lite"/>
    </source>
</evidence>
<feature type="compositionally biased region" description="Polar residues" evidence="1">
    <location>
        <begin position="792"/>
        <end position="803"/>
    </location>
</feature>
<reference evidence="2" key="1">
    <citation type="journal article" date="2014" name="Nucleic Acids Res.">
        <title>The evolutionary dynamics of variant antigen genes in Babesia reveal a history of genomic innovation underlying host-parasite interaction.</title>
        <authorList>
            <person name="Jackson A.P."/>
            <person name="Otto T.D."/>
            <person name="Darby A."/>
            <person name="Ramaprasad A."/>
            <person name="Xia D."/>
            <person name="Echaide I.E."/>
            <person name="Farber M."/>
            <person name="Gahlot S."/>
            <person name="Gamble J."/>
            <person name="Gupta D."/>
            <person name="Gupta Y."/>
            <person name="Jackson L."/>
            <person name="Malandrin L."/>
            <person name="Malas T.B."/>
            <person name="Moussa E."/>
            <person name="Nair M."/>
            <person name="Reid A.J."/>
            <person name="Sanders M."/>
            <person name="Sharma J."/>
            <person name="Tracey A."/>
            <person name="Quail M.A."/>
            <person name="Weir W."/>
            <person name="Wastling J.M."/>
            <person name="Hall N."/>
            <person name="Willadsen P."/>
            <person name="Lingelbach K."/>
            <person name="Shiels B."/>
            <person name="Tait A."/>
            <person name="Berriman M."/>
            <person name="Allred D.R."/>
            <person name="Pain A."/>
        </authorList>
    </citation>
    <scope>NUCLEOTIDE SEQUENCE</scope>
    <source>
        <strain evidence="2">1802A</strain>
    </source>
</reference>
<accession>A0AAD9G6B8</accession>
<dbReference type="EMBL" id="JAHBMH010000073">
    <property type="protein sequence ID" value="KAK1932635.1"/>
    <property type="molecule type" value="Genomic_DNA"/>
</dbReference>
<feature type="region of interest" description="Disordered" evidence="1">
    <location>
        <begin position="781"/>
        <end position="806"/>
    </location>
</feature>
<proteinExistence type="predicted"/>
<sequence length="1403" mass="157954">MDSLPEHLIDTPLPCAALAVYDEAHAKLREYILVAGRANTRNNQDRLNVIVSDGRKITDEAKSEENQWEPEIPPCADWVLLQRRAPTCVVCVRDWQHYVLEDITSANSSDAPSAEVSDSQKEGDPADDSSAARSDTKPRGDHSPTDAASRILRGDLKRLTELIKEDVEQCIMAYRRNLLDKRPVPGKMVFLILLREGIKNPHKAVNGLKHLNPNEVAAVCVTCGAEDIANKIAKLEQLIYDLSVAYYEKRVSLLSKTIHKMKPSSRSTENDSSDMEAVVLNFKLGYFHKFLGNFKESAQALALTWGLIIPCAWRNPKEEQITLALYVALQLIDARFATSNLLEALTFAFEAVTFFKKAMISEDIMPLYHNIVYLIQHAVALHLDRSREYKELRDNHHVRQHAVNFYKWSIQHLLNLRILIMKGGMDTKPQKLFANLLLRGDDDFKHLFVEDAIDDGIDTEQRLKNLEHITERMLVNLIALLSTCSWYNTLLQVTQLLGDSLFLSSNLREAFLVYSNIGEALINATALDTDYILKSCSSVVMAEEFKRSNTTRATLRPESRIEEDTYSLHPNFLKNLTTLLLAEHGQSEGWGALYRCLLAKMIIVLNMLLGQPVILPESIRQASGLPLDIYESWASKNSSNAINKSANDLMIATAAEYRLLLMKMLLTLTSVTDGEFDTYDTLAQLASGISPQNNISSAIILSKHHKGQYMLGRAQMADNTIATRLQVLINFHVDLPFNIEVSYVTICTSIGTFDFEISESRSRESHTEIYTTGWHAGYDLGAPNDLKREDSNSTNSEDGQNTEGVDDKPVAKAVSLNGDHNVLLAITCPPINNKFMVDSFELLGLKLLWKMPLHNGHYMDVMCLVPSLSHYTRLGVTSPECSLFAEDTSTHKLFLMETCYRLGVSTSTFKAEDILQRTMINPKVANNNRSVVDTIVELIDTPRSNVQMENSVASEVHAHASYEHGTYRMFVNRIFFKVFMGTLVEGHLAPLTCVLLYNKQILDAQNLPHIKFSVEVASSANSFFLYVLCKDSGATGGSMRQCINNKFDFTLMEFADAKGFNLELGLDTANKPDMDTVAPALFADDEGSPCSISDEMDNFLELARKDSNVGIVYIHGLLKVMSHGITNVQFNLQMQPMHGNTLKAVEDNFLAVTDITEAWVHEPVQIDLDMDMQYNNVDANFLRFLIMHVVNKTDVRYDINHVKVIWEDKIIAENDDLYGFCKQLQNRQALQFMYLPPSDDESKRSVEVQFGHSVIHPAVFPFDRLQRGFQIVATKTSSLSNQHEATDIAITLRHSSTVDFGEPFELIAEIRNLTSYTLDYCVTLPNSEQDRSSFLIAGHRLLEMTALPYDVNTVKWTLIATSYGHHSLPKIKVAQRRKISLAMENFESTPSKVYVAPQKLMHA</sequence>
<reference evidence="2" key="2">
    <citation type="submission" date="2021-05" db="EMBL/GenBank/DDBJ databases">
        <authorList>
            <person name="Pain A."/>
        </authorList>
    </citation>
    <scope>NUCLEOTIDE SEQUENCE</scope>
    <source>
        <strain evidence="2">1802A</strain>
    </source>
</reference>
<feature type="region of interest" description="Disordered" evidence="1">
    <location>
        <begin position="106"/>
        <end position="150"/>
    </location>
</feature>
<name>A0AAD9G6B8_BABDI</name>
<feature type="compositionally biased region" description="Basic and acidic residues" evidence="1">
    <location>
        <begin position="134"/>
        <end position="144"/>
    </location>
</feature>
<dbReference type="Proteomes" id="UP001195914">
    <property type="component" value="Unassembled WGS sequence"/>
</dbReference>
<dbReference type="PANTHER" id="PTHR14374">
    <property type="entry name" value="FOIE GRAS"/>
    <property type="match status" value="1"/>
</dbReference>
<organism evidence="2 3">
    <name type="scientific">Babesia divergens</name>
    <dbReference type="NCBI Taxonomy" id="32595"/>
    <lineage>
        <taxon>Eukaryota</taxon>
        <taxon>Sar</taxon>
        <taxon>Alveolata</taxon>
        <taxon>Apicomplexa</taxon>
        <taxon>Aconoidasida</taxon>
        <taxon>Piroplasmida</taxon>
        <taxon>Babesiidae</taxon>
        <taxon>Babesia</taxon>
    </lineage>
</organism>
<gene>
    <name evidence="2" type="ORF">X943_000088</name>
</gene>
<comment type="caution">
    <text evidence="2">The sequence shown here is derived from an EMBL/GenBank/DDBJ whole genome shotgun (WGS) entry which is preliminary data.</text>
</comment>
<keyword evidence="3" id="KW-1185">Reference proteome</keyword>
<protein>
    <submittedName>
        <fullName evidence="2">Uncharacterized protein</fullName>
    </submittedName>
</protein>